<evidence type="ECO:0000313" key="3">
    <source>
        <dbReference type="EMBL" id="TKR87022.1"/>
    </source>
</evidence>
<evidence type="ECO:0000313" key="4">
    <source>
        <dbReference type="Proteomes" id="UP000298663"/>
    </source>
</evidence>
<comment type="caution">
    <text evidence="3">The sequence shown here is derived from an EMBL/GenBank/DDBJ whole genome shotgun (WGS) entry which is preliminary data.</text>
</comment>
<dbReference type="GO" id="GO:0009653">
    <property type="term" value="P:anatomical structure morphogenesis"/>
    <property type="evidence" value="ECO:0007669"/>
    <property type="project" value="TreeGrafter"/>
</dbReference>
<proteinExistence type="predicted"/>
<dbReference type="PANTHER" id="PTHR47327:SF12">
    <property type="entry name" value="APPLE DOMAIN-CONTAINING PROTEIN"/>
    <property type="match status" value="1"/>
</dbReference>
<dbReference type="InterPro" id="IPR052774">
    <property type="entry name" value="Celegans_DevNeuronal_Protein"/>
</dbReference>
<feature type="chain" id="PRO_5020694325" description="Apple domain-containing protein" evidence="1">
    <location>
        <begin position="16"/>
        <end position="393"/>
    </location>
</feature>
<accession>A0A4U5NUJ9</accession>
<reference evidence="3 4" key="2">
    <citation type="journal article" date="2019" name="G3 (Bethesda)">
        <title>Hybrid Assembly of the Genome of the Entomopathogenic Nematode Steinernema carpocapsae Identifies the X-Chromosome.</title>
        <authorList>
            <person name="Serra L."/>
            <person name="Macchietto M."/>
            <person name="Macias-Munoz A."/>
            <person name="McGill C.J."/>
            <person name="Rodriguez I.M."/>
            <person name="Rodriguez B."/>
            <person name="Murad R."/>
            <person name="Mortazavi A."/>
        </authorList>
    </citation>
    <scope>NUCLEOTIDE SEQUENCE [LARGE SCALE GENOMIC DNA]</scope>
    <source>
        <strain evidence="3 4">ALL</strain>
    </source>
</reference>
<dbReference type="PANTHER" id="PTHR47327">
    <property type="entry name" value="FI18240P1-RELATED"/>
    <property type="match status" value="1"/>
</dbReference>
<keyword evidence="1" id="KW-0732">Signal</keyword>
<dbReference type="STRING" id="34508.A0A4U5NUJ9"/>
<dbReference type="Pfam" id="PF00024">
    <property type="entry name" value="PAN_1"/>
    <property type="match status" value="2"/>
</dbReference>
<dbReference type="AlphaFoldDB" id="A0A4U5NUJ9"/>
<gene>
    <name evidence="3" type="ORF">L596_011499</name>
</gene>
<dbReference type="PROSITE" id="PS50948">
    <property type="entry name" value="PAN"/>
    <property type="match status" value="1"/>
</dbReference>
<organism evidence="3 4">
    <name type="scientific">Steinernema carpocapsae</name>
    <name type="common">Entomopathogenic nematode</name>
    <dbReference type="NCBI Taxonomy" id="34508"/>
    <lineage>
        <taxon>Eukaryota</taxon>
        <taxon>Metazoa</taxon>
        <taxon>Ecdysozoa</taxon>
        <taxon>Nematoda</taxon>
        <taxon>Chromadorea</taxon>
        <taxon>Rhabditida</taxon>
        <taxon>Tylenchina</taxon>
        <taxon>Panagrolaimomorpha</taxon>
        <taxon>Strongyloidoidea</taxon>
        <taxon>Steinernematidae</taxon>
        <taxon>Steinernema</taxon>
    </lineage>
</organism>
<dbReference type="Gene3D" id="3.50.4.10">
    <property type="entry name" value="Hepatocyte Growth Factor"/>
    <property type="match status" value="1"/>
</dbReference>
<reference evidence="3 4" key="1">
    <citation type="journal article" date="2015" name="Genome Biol.">
        <title>Comparative genomics of Steinernema reveals deeply conserved gene regulatory networks.</title>
        <authorList>
            <person name="Dillman A.R."/>
            <person name="Macchietto M."/>
            <person name="Porter C.F."/>
            <person name="Rogers A."/>
            <person name="Williams B."/>
            <person name="Antoshechkin I."/>
            <person name="Lee M.M."/>
            <person name="Goodwin Z."/>
            <person name="Lu X."/>
            <person name="Lewis E.E."/>
            <person name="Goodrich-Blair H."/>
            <person name="Stock S.P."/>
            <person name="Adams B.J."/>
            <person name="Sternberg P.W."/>
            <person name="Mortazavi A."/>
        </authorList>
    </citation>
    <scope>NUCLEOTIDE SEQUENCE [LARGE SCALE GENOMIC DNA]</scope>
    <source>
        <strain evidence="3 4">ALL</strain>
    </source>
</reference>
<feature type="signal peptide" evidence="1">
    <location>
        <begin position="1"/>
        <end position="15"/>
    </location>
</feature>
<keyword evidence="4" id="KW-1185">Reference proteome</keyword>
<dbReference type="InterPro" id="IPR003609">
    <property type="entry name" value="Pan_app"/>
</dbReference>
<sequence length="393" mass="43768">MFLLLFFVFVSATSAVFRNSNRCFYKTIGLRGHEAVGLARNVSIVSSQAECFMQCIVVNKCRYLAYNNKTRRCSMNPYLGSKISLSSEVLGFAFRKVCLGHLLRVARWLESRLRVILAPAPPPPLPEDDFFEGEPFLRDSPINGDSCYQKTPGKVLIGVVDQLVQDISSAEQCEQLCSTVNADSAGACKSVMYYPKEKECIVAAQNRKDMPELFTDDRNAIYIENLCLGGRAEPAGNTDNLSEKLNVRPLVAEPKDYGSEDPFDANKNAPPVHIESSGYDSGAQIPSVAPRPPILPPSSLPPLVNPHIVNPHGSVSTHSESKVDLAPVIEPKEIDTYSVNQKKTGISTNDLQSYRRRLRDPRINKCFSQIFAKDVVNERVVRSHSLEHRFLHR</sequence>
<dbReference type="OrthoDB" id="6423981at2759"/>
<dbReference type="EMBL" id="AZBU02000003">
    <property type="protein sequence ID" value="TKR87022.1"/>
    <property type="molecule type" value="Genomic_DNA"/>
</dbReference>
<dbReference type="CDD" id="cd01099">
    <property type="entry name" value="PAN_AP_HGF"/>
    <property type="match status" value="1"/>
</dbReference>
<protein>
    <recommendedName>
        <fullName evidence="2">Apple domain-containing protein</fullName>
    </recommendedName>
</protein>
<dbReference type="Proteomes" id="UP000298663">
    <property type="component" value="Unassembled WGS sequence"/>
</dbReference>
<evidence type="ECO:0000256" key="1">
    <source>
        <dbReference type="SAM" id="SignalP"/>
    </source>
</evidence>
<feature type="domain" description="Apple" evidence="2">
    <location>
        <begin position="147"/>
        <end position="227"/>
    </location>
</feature>
<name>A0A4U5NUJ9_STECR</name>
<dbReference type="SMART" id="SM00473">
    <property type="entry name" value="PAN_AP"/>
    <property type="match status" value="2"/>
</dbReference>
<dbReference type="SUPFAM" id="SSF57414">
    <property type="entry name" value="Hairpin loop containing domain-like"/>
    <property type="match status" value="1"/>
</dbReference>
<evidence type="ECO:0000259" key="2">
    <source>
        <dbReference type="PROSITE" id="PS50948"/>
    </source>
</evidence>